<dbReference type="EMBL" id="MCGE01000021">
    <property type="protein sequence ID" value="ORZ11414.1"/>
    <property type="molecule type" value="Genomic_DNA"/>
</dbReference>
<organism evidence="2 3">
    <name type="scientific">Absidia repens</name>
    <dbReference type="NCBI Taxonomy" id="90262"/>
    <lineage>
        <taxon>Eukaryota</taxon>
        <taxon>Fungi</taxon>
        <taxon>Fungi incertae sedis</taxon>
        <taxon>Mucoromycota</taxon>
        <taxon>Mucoromycotina</taxon>
        <taxon>Mucoromycetes</taxon>
        <taxon>Mucorales</taxon>
        <taxon>Cunninghamellaceae</taxon>
        <taxon>Absidia</taxon>
    </lineage>
</organism>
<dbReference type="Proteomes" id="UP000193560">
    <property type="component" value="Unassembled WGS sequence"/>
</dbReference>
<dbReference type="Gene3D" id="3.60.10.10">
    <property type="entry name" value="Endonuclease/exonuclease/phosphatase"/>
    <property type="match status" value="1"/>
</dbReference>
<dbReference type="SUPFAM" id="SSF56219">
    <property type="entry name" value="DNase I-like"/>
    <property type="match status" value="1"/>
</dbReference>
<evidence type="ECO:0000313" key="2">
    <source>
        <dbReference type="EMBL" id="ORZ11414.1"/>
    </source>
</evidence>
<dbReference type="Pfam" id="PF14529">
    <property type="entry name" value="Exo_endo_phos_2"/>
    <property type="match status" value="1"/>
</dbReference>
<gene>
    <name evidence="2" type="ORF">BCR42DRAFT_395085</name>
</gene>
<dbReference type="InterPro" id="IPR005135">
    <property type="entry name" value="Endo/exonuclease/phosphatase"/>
</dbReference>
<dbReference type="InterPro" id="IPR036691">
    <property type="entry name" value="Endo/exonu/phosph_ase_sf"/>
</dbReference>
<name>A0A1X2I827_9FUNG</name>
<comment type="caution">
    <text evidence="2">The sequence shown here is derived from an EMBL/GenBank/DDBJ whole genome shotgun (WGS) entry which is preliminary data.</text>
</comment>
<evidence type="ECO:0000313" key="3">
    <source>
        <dbReference type="Proteomes" id="UP000193560"/>
    </source>
</evidence>
<dbReference type="OrthoDB" id="2272068at2759"/>
<proteinExistence type="predicted"/>
<dbReference type="STRING" id="90262.A0A1X2I827"/>
<evidence type="ECO:0000259" key="1">
    <source>
        <dbReference type="Pfam" id="PF14529"/>
    </source>
</evidence>
<sequence length="230" mass="26132">MALTDSRMKGHGGLTILVRPDFQHHVHHHPTANNYTITVAIDKYTIHGLYLPPQLDIATYTTILQQIPINSNTIILGDLNTRLGATIGDTRSNQRHHPFEDWQIHNNIVNWNHTFAFGQPTLRSNIGSSIIDFFLSPDGPTYATEVIIHDDTSLNSDHHLCEATFQIDHDIPILPPPSAPRKQWKLQRFNEPTIQQKYVSLFEEFSTPTLHHLNNILDNSLSPTYHCAQA</sequence>
<accession>A0A1X2I827</accession>
<dbReference type="GO" id="GO:0003824">
    <property type="term" value="F:catalytic activity"/>
    <property type="evidence" value="ECO:0007669"/>
    <property type="project" value="InterPro"/>
</dbReference>
<reference evidence="2 3" key="1">
    <citation type="submission" date="2016-07" db="EMBL/GenBank/DDBJ databases">
        <title>Pervasive Adenine N6-methylation of Active Genes in Fungi.</title>
        <authorList>
            <consortium name="DOE Joint Genome Institute"/>
            <person name="Mondo S.J."/>
            <person name="Dannebaum R.O."/>
            <person name="Kuo R.C."/>
            <person name="Labutti K."/>
            <person name="Haridas S."/>
            <person name="Kuo A."/>
            <person name="Salamov A."/>
            <person name="Ahrendt S.R."/>
            <person name="Lipzen A."/>
            <person name="Sullivan W."/>
            <person name="Andreopoulos W.B."/>
            <person name="Clum A."/>
            <person name="Lindquist E."/>
            <person name="Daum C."/>
            <person name="Ramamoorthy G.K."/>
            <person name="Gryganskyi A."/>
            <person name="Culley D."/>
            <person name="Magnuson J.K."/>
            <person name="James T.Y."/>
            <person name="O'Malley M.A."/>
            <person name="Stajich J.E."/>
            <person name="Spatafora J.W."/>
            <person name="Visel A."/>
            <person name="Grigoriev I.V."/>
        </authorList>
    </citation>
    <scope>NUCLEOTIDE SEQUENCE [LARGE SCALE GENOMIC DNA]</scope>
    <source>
        <strain evidence="2 3">NRRL 1336</strain>
    </source>
</reference>
<dbReference type="AlphaFoldDB" id="A0A1X2I827"/>
<keyword evidence="3" id="KW-1185">Reference proteome</keyword>
<protein>
    <recommendedName>
        <fullName evidence="1">Endonuclease/exonuclease/phosphatase domain-containing protein</fullName>
    </recommendedName>
</protein>
<feature type="domain" description="Endonuclease/exonuclease/phosphatase" evidence="1">
    <location>
        <begin position="45"/>
        <end position="159"/>
    </location>
</feature>